<dbReference type="AlphaFoldDB" id="A0A5D4SX29"/>
<dbReference type="Pfam" id="PF12679">
    <property type="entry name" value="ABC2_membrane_2"/>
    <property type="match status" value="1"/>
</dbReference>
<feature type="transmembrane region" description="Helical" evidence="1">
    <location>
        <begin position="73"/>
        <end position="94"/>
    </location>
</feature>
<dbReference type="Proteomes" id="UP000322524">
    <property type="component" value="Unassembled WGS sequence"/>
</dbReference>
<organism evidence="2 3">
    <name type="scientific">Sutcliffiella horikoshii</name>
    <dbReference type="NCBI Taxonomy" id="79883"/>
    <lineage>
        <taxon>Bacteria</taxon>
        <taxon>Bacillati</taxon>
        <taxon>Bacillota</taxon>
        <taxon>Bacilli</taxon>
        <taxon>Bacillales</taxon>
        <taxon>Bacillaceae</taxon>
        <taxon>Sutcliffiella</taxon>
    </lineage>
</organism>
<evidence type="ECO:0000256" key="1">
    <source>
        <dbReference type="SAM" id="Phobius"/>
    </source>
</evidence>
<evidence type="ECO:0000313" key="2">
    <source>
        <dbReference type="EMBL" id="TYS67913.1"/>
    </source>
</evidence>
<dbReference type="GO" id="GO:0140359">
    <property type="term" value="F:ABC-type transporter activity"/>
    <property type="evidence" value="ECO:0007669"/>
    <property type="project" value="InterPro"/>
</dbReference>
<accession>A0A5D4SX29</accession>
<gene>
    <name evidence="2" type="ORF">FZC76_15285</name>
</gene>
<feature type="transmembrane region" description="Helical" evidence="1">
    <location>
        <begin position="184"/>
        <end position="203"/>
    </location>
</feature>
<dbReference type="STRING" id="79883.GCA_001636495_00216"/>
<dbReference type="RefSeq" id="WP_148989017.1">
    <property type="nucleotide sequence ID" value="NZ_VTEV01000005.1"/>
</dbReference>
<protein>
    <submittedName>
        <fullName evidence="2">ABC transporter permease subunit</fullName>
    </submittedName>
</protein>
<proteinExistence type="predicted"/>
<dbReference type="EMBL" id="VTEV01000005">
    <property type="protein sequence ID" value="TYS67913.1"/>
    <property type="molecule type" value="Genomic_DNA"/>
</dbReference>
<feature type="transmembrane region" description="Helical" evidence="1">
    <location>
        <begin position="115"/>
        <end position="140"/>
    </location>
</feature>
<reference evidence="2 3" key="1">
    <citation type="submission" date="2019-08" db="EMBL/GenBank/DDBJ databases">
        <title>Bacillus genomes from the desert of Cuatro Cienegas, Coahuila.</title>
        <authorList>
            <person name="Olmedo-Alvarez G."/>
        </authorList>
    </citation>
    <scope>NUCLEOTIDE SEQUENCE [LARGE SCALE GENOMIC DNA]</scope>
    <source>
        <strain evidence="2 3">CH28_1T</strain>
    </source>
</reference>
<evidence type="ECO:0000313" key="3">
    <source>
        <dbReference type="Proteomes" id="UP000322524"/>
    </source>
</evidence>
<keyword evidence="1" id="KW-0472">Membrane</keyword>
<feature type="transmembrane region" description="Helical" evidence="1">
    <location>
        <begin position="152"/>
        <end position="177"/>
    </location>
</feature>
<feature type="transmembrane region" description="Helical" evidence="1">
    <location>
        <begin position="231"/>
        <end position="252"/>
    </location>
</feature>
<name>A0A5D4SX29_9BACI</name>
<feature type="transmembrane region" description="Helical" evidence="1">
    <location>
        <begin position="21"/>
        <end position="42"/>
    </location>
</feature>
<comment type="caution">
    <text evidence="2">The sequence shown here is derived from an EMBL/GenBank/DDBJ whole genome shotgun (WGS) entry which is preliminary data.</text>
</comment>
<sequence length="258" mass="28634">MKNFSTLFIKEMQESMRNGKWIWLPIVIMIIGISQPLTSYYMPQIIESAGNLPEGAVIEIPTPSGEEVLAGTLGQYGTIATLLFVLASMSAISIERQTGTLTLVMARPVQPYQYILSKWTAQLVIALTSLLLSYVLTWYYTNLLFNQVDWDIMLASLGVYSLWIFLIISVTIFAGTLIRTSGGIAGVSVSFLALLTVSTGLFTKFMEWSPAKLREHATAILIQGELLENGLLVITATLCLSLLLVLLATFNFKRFEQF</sequence>
<dbReference type="GO" id="GO:0005886">
    <property type="term" value="C:plasma membrane"/>
    <property type="evidence" value="ECO:0007669"/>
    <property type="project" value="UniProtKB-SubCell"/>
</dbReference>
<keyword evidence="1" id="KW-1133">Transmembrane helix</keyword>
<dbReference type="OrthoDB" id="4187110at2"/>
<keyword evidence="1" id="KW-0812">Transmembrane</keyword>